<organism evidence="1 2">
    <name type="scientific">Melastoma candidum</name>
    <dbReference type="NCBI Taxonomy" id="119954"/>
    <lineage>
        <taxon>Eukaryota</taxon>
        <taxon>Viridiplantae</taxon>
        <taxon>Streptophyta</taxon>
        <taxon>Embryophyta</taxon>
        <taxon>Tracheophyta</taxon>
        <taxon>Spermatophyta</taxon>
        <taxon>Magnoliopsida</taxon>
        <taxon>eudicotyledons</taxon>
        <taxon>Gunneridae</taxon>
        <taxon>Pentapetalae</taxon>
        <taxon>rosids</taxon>
        <taxon>malvids</taxon>
        <taxon>Myrtales</taxon>
        <taxon>Melastomataceae</taxon>
        <taxon>Melastomatoideae</taxon>
        <taxon>Melastomateae</taxon>
        <taxon>Melastoma</taxon>
    </lineage>
</organism>
<sequence>MGSFQIDGGGVPQGKCYWCKYCGMAFSDGRVLGGHVRSHMAAVGLTRRSKKLAIAALGECLEGDSSGRSRGEHGGYGLRKNHKKPRKLSGMGEERRECSPRGKNRCGICDRGFRTSRALFGHMRLHPRKESMVAGSDHGEMGYSDTRVSLEELMPDYEKICQTKTKKISVGARSNENLPANDLSLSAFFASGIHRDEFEAAICLLMISRGVRHLELSDAVTGFWASSPPLVKTEDEVDESEASDGFDLGVSNKRRRVGDIVNAAVELQEVSGRLGSFSTCSSGGKLEYGISFHMVSQEIEVQSPQRMDNVKDLARDSVEVYKVAEPTVSGQLSGECKKKLLLGSDTGKYHVPLKKEGYKCKDCGKIFAIHQALGGHRAKFKSGSCHITEKSENDAVNEKDTALHTPPEDKVAQMVSVTEAALRQPDHKCPTCGEVFSSGQALGGHKRRHYSKQRCHSEQE</sequence>
<evidence type="ECO:0000313" key="2">
    <source>
        <dbReference type="Proteomes" id="UP001057402"/>
    </source>
</evidence>
<reference evidence="2" key="1">
    <citation type="journal article" date="2023" name="Front. Plant Sci.">
        <title>Chromosomal-level genome assembly of Melastoma candidum provides insights into trichome evolution.</title>
        <authorList>
            <person name="Zhong Y."/>
            <person name="Wu W."/>
            <person name="Sun C."/>
            <person name="Zou P."/>
            <person name="Liu Y."/>
            <person name="Dai S."/>
            <person name="Zhou R."/>
        </authorList>
    </citation>
    <scope>NUCLEOTIDE SEQUENCE [LARGE SCALE GENOMIC DNA]</scope>
</reference>
<keyword evidence="2" id="KW-1185">Reference proteome</keyword>
<dbReference type="EMBL" id="CM042880">
    <property type="protein sequence ID" value="KAI4389029.1"/>
    <property type="molecule type" value="Genomic_DNA"/>
</dbReference>
<evidence type="ECO:0000313" key="1">
    <source>
        <dbReference type="EMBL" id="KAI4389029.1"/>
    </source>
</evidence>
<protein>
    <submittedName>
        <fullName evidence="1">Uncharacterized protein</fullName>
    </submittedName>
</protein>
<dbReference type="Proteomes" id="UP001057402">
    <property type="component" value="Chromosome 1"/>
</dbReference>
<accession>A0ACB9SGR1</accession>
<comment type="caution">
    <text evidence="1">The sequence shown here is derived from an EMBL/GenBank/DDBJ whole genome shotgun (WGS) entry which is preliminary data.</text>
</comment>
<proteinExistence type="predicted"/>
<gene>
    <name evidence="1" type="ORF">MLD38_001294</name>
</gene>
<name>A0ACB9SGR1_9MYRT</name>